<dbReference type="EMBL" id="LR699119">
    <property type="protein sequence ID" value="VVC76681.1"/>
    <property type="molecule type" value="Genomic_DNA"/>
</dbReference>
<reference evidence="2 3" key="1">
    <citation type="submission" date="2019-08" db="EMBL/GenBank/DDBJ databases">
        <authorList>
            <person name="Guy L."/>
        </authorList>
    </citation>
    <scope>NUCLEOTIDE SEQUENCE [LARGE SCALE GENOMIC DNA]</scope>
    <source>
        <strain evidence="2 3">SGT-108</strain>
    </source>
</reference>
<dbReference type="AlphaFoldDB" id="A0A5E4PJY3"/>
<feature type="transmembrane region" description="Helical" evidence="1">
    <location>
        <begin position="63"/>
        <end position="83"/>
    </location>
</feature>
<dbReference type="RefSeq" id="WP_148339987.1">
    <property type="nucleotide sequence ID" value="NZ_LR699119.1"/>
</dbReference>
<keyword evidence="1" id="KW-1133">Transmembrane helix</keyword>
<keyword evidence="3" id="KW-1185">Reference proteome</keyword>
<dbReference type="OrthoDB" id="5644612at2"/>
<feature type="transmembrane region" description="Helical" evidence="1">
    <location>
        <begin position="145"/>
        <end position="166"/>
    </location>
</feature>
<keyword evidence="1" id="KW-0812">Transmembrane</keyword>
<dbReference type="KEGG" id="asip:AQUSIP_20050"/>
<evidence type="ECO:0000256" key="1">
    <source>
        <dbReference type="SAM" id="Phobius"/>
    </source>
</evidence>
<accession>A0A5E4PJY3</accession>
<feature type="transmembrane region" description="Helical" evidence="1">
    <location>
        <begin position="187"/>
        <end position="210"/>
    </location>
</feature>
<dbReference type="Proteomes" id="UP000324194">
    <property type="component" value="Chromosome 1"/>
</dbReference>
<gene>
    <name evidence="2" type="ORF">AQUSIP_20050</name>
</gene>
<protein>
    <submittedName>
        <fullName evidence="2">Uncharacterized protein</fullName>
    </submittedName>
</protein>
<proteinExistence type="predicted"/>
<evidence type="ECO:0000313" key="3">
    <source>
        <dbReference type="Proteomes" id="UP000324194"/>
    </source>
</evidence>
<name>A0A5E4PJY3_9COXI</name>
<organism evidence="2 3">
    <name type="scientific">Aquicella siphonis</name>
    <dbReference type="NCBI Taxonomy" id="254247"/>
    <lineage>
        <taxon>Bacteria</taxon>
        <taxon>Pseudomonadati</taxon>
        <taxon>Pseudomonadota</taxon>
        <taxon>Gammaproteobacteria</taxon>
        <taxon>Legionellales</taxon>
        <taxon>Coxiellaceae</taxon>
        <taxon>Aquicella</taxon>
    </lineage>
</organism>
<evidence type="ECO:0000313" key="2">
    <source>
        <dbReference type="EMBL" id="VVC76681.1"/>
    </source>
</evidence>
<keyword evidence="1" id="KW-0472">Membrane</keyword>
<sequence>MLPRYFQFKSASKAFGLGLCVLLVFVAIPAHAQLSGIGSELTSLTPEAILANIQRTIPNLTRMVTAIAYVMGMYMIISGVVKLKHVGEMRTQMSYEHSIAKPIVQISVGALLLYLPTSVQVGMSTFWTDPNPYGYVIQQDQWEQFINVCFVVVQFIGIVAFIRGLVMLSHLGGQGGHQNSLSRGLTHVIGGILCINIYQFLQVVLNTIGIQS</sequence>